<gene>
    <name evidence="1" type="ORF">HPB52_005248</name>
</gene>
<evidence type="ECO:0000313" key="1">
    <source>
        <dbReference type="EMBL" id="KAH7939072.1"/>
    </source>
</evidence>
<evidence type="ECO:0000313" key="2">
    <source>
        <dbReference type="Proteomes" id="UP000821837"/>
    </source>
</evidence>
<organism evidence="1 2">
    <name type="scientific">Rhipicephalus sanguineus</name>
    <name type="common">Brown dog tick</name>
    <name type="synonym">Ixodes sanguineus</name>
    <dbReference type="NCBI Taxonomy" id="34632"/>
    <lineage>
        <taxon>Eukaryota</taxon>
        <taxon>Metazoa</taxon>
        <taxon>Ecdysozoa</taxon>
        <taxon>Arthropoda</taxon>
        <taxon>Chelicerata</taxon>
        <taxon>Arachnida</taxon>
        <taxon>Acari</taxon>
        <taxon>Parasitiformes</taxon>
        <taxon>Ixodida</taxon>
        <taxon>Ixodoidea</taxon>
        <taxon>Ixodidae</taxon>
        <taxon>Rhipicephalinae</taxon>
        <taxon>Rhipicephalus</taxon>
        <taxon>Rhipicephalus</taxon>
    </lineage>
</organism>
<sequence length="281" mass="31488">MQEELSFPGMNTPSNRRHRQGMCNTTGCVWLHEYLSPGRHSSGSGHIHSQSQRGGRPGPCDDFYVHVCGSRRHSLYRDGAARLMVAVAERITGRLRAVAGSGSRRVEVSGTGDPEEDHAVVLDRCLEGGAVVTKNLIVRVAPGLHTGGRLNIDDVRPVKAFRRRWITTACRWVELSARCHLERSLRLRNYGDLSLYQRLWKLLYFAPFLGSPARPLVKAAYQEPPDPQLQACLRIIDDVFRQKAAEAAKATLSEAVDELHDTVTHFVWEARQASVHRLVPR</sequence>
<dbReference type="AlphaFoldDB" id="A0A9D4PF83"/>
<proteinExistence type="predicted"/>
<dbReference type="EMBL" id="JABSTV010001254">
    <property type="protein sequence ID" value="KAH7939072.1"/>
    <property type="molecule type" value="Genomic_DNA"/>
</dbReference>
<accession>A0A9D4PF83</accession>
<keyword evidence="2" id="KW-1185">Reference proteome</keyword>
<dbReference type="Proteomes" id="UP000821837">
    <property type="component" value="Chromosome 8"/>
</dbReference>
<name>A0A9D4PF83_RHISA</name>
<protein>
    <submittedName>
        <fullName evidence="1">Uncharacterized protein</fullName>
    </submittedName>
</protein>
<reference evidence="1" key="1">
    <citation type="journal article" date="2020" name="Cell">
        <title>Large-Scale Comparative Analyses of Tick Genomes Elucidate Their Genetic Diversity and Vector Capacities.</title>
        <authorList>
            <consortium name="Tick Genome and Microbiome Consortium (TIGMIC)"/>
            <person name="Jia N."/>
            <person name="Wang J."/>
            <person name="Shi W."/>
            <person name="Du L."/>
            <person name="Sun Y."/>
            <person name="Zhan W."/>
            <person name="Jiang J.F."/>
            <person name="Wang Q."/>
            <person name="Zhang B."/>
            <person name="Ji P."/>
            <person name="Bell-Sakyi L."/>
            <person name="Cui X.M."/>
            <person name="Yuan T.T."/>
            <person name="Jiang B.G."/>
            <person name="Yang W.F."/>
            <person name="Lam T.T."/>
            <person name="Chang Q.C."/>
            <person name="Ding S.J."/>
            <person name="Wang X.J."/>
            <person name="Zhu J.G."/>
            <person name="Ruan X.D."/>
            <person name="Zhao L."/>
            <person name="Wei J.T."/>
            <person name="Ye R.Z."/>
            <person name="Que T.C."/>
            <person name="Du C.H."/>
            <person name="Zhou Y.H."/>
            <person name="Cheng J.X."/>
            <person name="Dai P.F."/>
            <person name="Guo W.B."/>
            <person name="Han X.H."/>
            <person name="Huang E.J."/>
            <person name="Li L.F."/>
            <person name="Wei W."/>
            <person name="Gao Y.C."/>
            <person name="Liu J.Z."/>
            <person name="Shao H.Z."/>
            <person name="Wang X."/>
            <person name="Wang C.C."/>
            <person name="Yang T.C."/>
            <person name="Huo Q.B."/>
            <person name="Li W."/>
            <person name="Chen H.Y."/>
            <person name="Chen S.E."/>
            <person name="Zhou L.G."/>
            <person name="Ni X.B."/>
            <person name="Tian J.H."/>
            <person name="Sheng Y."/>
            <person name="Liu T."/>
            <person name="Pan Y.S."/>
            <person name="Xia L.Y."/>
            <person name="Li J."/>
            <person name="Zhao F."/>
            <person name="Cao W.C."/>
        </authorList>
    </citation>
    <scope>NUCLEOTIDE SEQUENCE</scope>
    <source>
        <strain evidence="1">Rsan-2018</strain>
    </source>
</reference>
<dbReference type="VEuPathDB" id="VectorBase:RSAN_036764"/>
<reference evidence="1" key="2">
    <citation type="submission" date="2021-09" db="EMBL/GenBank/DDBJ databases">
        <authorList>
            <person name="Jia N."/>
            <person name="Wang J."/>
            <person name="Shi W."/>
            <person name="Du L."/>
            <person name="Sun Y."/>
            <person name="Zhan W."/>
            <person name="Jiang J."/>
            <person name="Wang Q."/>
            <person name="Zhang B."/>
            <person name="Ji P."/>
            <person name="Sakyi L.B."/>
            <person name="Cui X."/>
            <person name="Yuan T."/>
            <person name="Jiang B."/>
            <person name="Yang W."/>
            <person name="Lam T.T.-Y."/>
            <person name="Chang Q."/>
            <person name="Ding S."/>
            <person name="Wang X."/>
            <person name="Zhu J."/>
            <person name="Ruan X."/>
            <person name="Zhao L."/>
            <person name="Wei J."/>
            <person name="Que T."/>
            <person name="Du C."/>
            <person name="Cheng J."/>
            <person name="Dai P."/>
            <person name="Han X."/>
            <person name="Huang E."/>
            <person name="Gao Y."/>
            <person name="Liu J."/>
            <person name="Shao H."/>
            <person name="Ye R."/>
            <person name="Li L."/>
            <person name="Wei W."/>
            <person name="Wang X."/>
            <person name="Wang C."/>
            <person name="Huo Q."/>
            <person name="Li W."/>
            <person name="Guo W."/>
            <person name="Chen H."/>
            <person name="Chen S."/>
            <person name="Zhou L."/>
            <person name="Zhou L."/>
            <person name="Ni X."/>
            <person name="Tian J."/>
            <person name="Zhou Y."/>
            <person name="Sheng Y."/>
            <person name="Liu T."/>
            <person name="Pan Y."/>
            <person name="Xia L."/>
            <person name="Li J."/>
            <person name="Zhao F."/>
            <person name="Cao W."/>
        </authorList>
    </citation>
    <scope>NUCLEOTIDE SEQUENCE</scope>
    <source>
        <strain evidence="1">Rsan-2018</strain>
        <tissue evidence="1">Larvae</tissue>
    </source>
</reference>
<comment type="caution">
    <text evidence="1">The sequence shown here is derived from an EMBL/GenBank/DDBJ whole genome shotgun (WGS) entry which is preliminary data.</text>
</comment>